<dbReference type="PANTHER" id="PTHR10773">
    <property type="entry name" value="DNA-DIRECTED RNA POLYMERASES I, II, AND III SUBUNIT RPABC2"/>
    <property type="match status" value="1"/>
</dbReference>
<gene>
    <name evidence="4" type="ORF">g.10588</name>
    <name evidence="3" type="ORF">g.10589</name>
    <name evidence="2" type="ORF">g.10590</name>
</gene>
<evidence type="ECO:0000313" key="3">
    <source>
        <dbReference type="EMBL" id="JAT28135.1"/>
    </source>
</evidence>
<feature type="compositionally biased region" description="Acidic residues" evidence="1">
    <location>
        <begin position="1"/>
        <end position="11"/>
    </location>
</feature>
<evidence type="ECO:0000313" key="4">
    <source>
        <dbReference type="EMBL" id="JAT36315.1"/>
    </source>
</evidence>
<evidence type="ECO:0000313" key="2">
    <source>
        <dbReference type="EMBL" id="JAT20310.1"/>
    </source>
</evidence>
<dbReference type="AlphaFoldDB" id="A0A1B6MKA4"/>
<reference evidence="4" key="1">
    <citation type="submission" date="2015-11" db="EMBL/GenBank/DDBJ databases">
        <title>De novo transcriptome assembly of four potential Pierce s Disease insect vectors from Arizona vineyards.</title>
        <authorList>
            <person name="Tassone E.E."/>
        </authorList>
    </citation>
    <scope>NUCLEOTIDE SEQUENCE</scope>
</reference>
<feature type="region of interest" description="Disordered" evidence="1">
    <location>
        <begin position="1"/>
        <end position="31"/>
    </location>
</feature>
<name>A0A1B6MKA4_9HEMI</name>
<organism evidence="4">
    <name type="scientific">Graphocephala atropunctata</name>
    <dbReference type="NCBI Taxonomy" id="36148"/>
    <lineage>
        <taxon>Eukaryota</taxon>
        <taxon>Metazoa</taxon>
        <taxon>Ecdysozoa</taxon>
        <taxon>Arthropoda</taxon>
        <taxon>Hexapoda</taxon>
        <taxon>Insecta</taxon>
        <taxon>Pterygota</taxon>
        <taxon>Neoptera</taxon>
        <taxon>Paraneoptera</taxon>
        <taxon>Hemiptera</taxon>
        <taxon>Auchenorrhyncha</taxon>
        <taxon>Membracoidea</taxon>
        <taxon>Cicadellidae</taxon>
        <taxon>Cicadellinae</taxon>
        <taxon>Cicadellini</taxon>
        <taxon>Graphocephala</taxon>
    </lineage>
</organism>
<dbReference type="EMBL" id="GEBQ01019667">
    <property type="protein sequence ID" value="JAT20310.1"/>
    <property type="molecule type" value="Transcribed_RNA"/>
</dbReference>
<protein>
    <submittedName>
        <fullName evidence="4">Uncharacterized protein</fullName>
    </submittedName>
</protein>
<accession>A0A1B6MKA4</accession>
<dbReference type="EMBL" id="GEBQ01011842">
    <property type="protein sequence ID" value="JAT28135.1"/>
    <property type="molecule type" value="Transcribed_RNA"/>
</dbReference>
<sequence length="297" mass="33813">MLSDMSDSEGEEGTHVGLQNAKKRKKTGKMSDVMKKLRATTHEVGDDCKCSCYNCFQVVPPEDRQRIIKNFNGLGDYNAQNQYLGGLISVVPVKQRRNRNAQEEANFHISSYCYRVRAHVDGNLQDITVCYKAFLSLHGIGNNRVQTIKKHLTSFGEVKPDGRGKHANRSNALSEETKAKVISFIQSLKGRKSHYSLKDTSKLYLPEELNKSKLHRMYNETNKDNTVGFTTFRDIFENDFNISFGYPRKDTCSTCDVLKAEISVLEEKINGANDQKTKDTLSQDLTKKQKEREFHLA</sequence>
<dbReference type="EMBL" id="GEBQ01003662">
    <property type="protein sequence ID" value="JAT36315.1"/>
    <property type="molecule type" value="Transcribed_RNA"/>
</dbReference>
<dbReference type="PANTHER" id="PTHR10773:SF19">
    <property type="match status" value="1"/>
</dbReference>
<evidence type="ECO:0000256" key="1">
    <source>
        <dbReference type="SAM" id="MobiDB-lite"/>
    </source>
</evidence>
<proteinExistence type="predicted"/>